<evidence type="ECO:0000256" key="3">
    <source>
        <dbReference type="ARBA" id="ARBA00022692"/>
    </source>
</evidence>
<feature type="domain" description="Major facilitator superfamily (MFS) profile" evidence="7">
    <location>
        <begin position="13"/>
        <end position="510"/>
    </location>
</feature>
<feature type="transmembrane region" description="Helical" evidence="6">
    <location>
        <begin position="230"/>
        <end position="249"/>
    </location>
</feature>
<evidence type="ECO:0000256" key="1">
    <source>
        <dbReference type="ARBA" id="ARBA00004141"/>
    </source>
</evidence>
<feature type="transmembrane region" description="Helical" evidence="6">
    <location>
        <begin position="305"/>
        <end position="322"/>
    </location>
</feature>
<dbReference type="SUPFAM" id="SSF103473">
    <property type="entry name" value="MFS general substrate transporter"/>
    <property type="match status" value="1"/>
</dbReference>
<dbReference type="EMBL" id="CP097331">
    <property type="protein sequence ID" value="URF07545.1"/>
    <property type="molecule type" value="Genomic_DNA"/>
</dbReference>
<dbReference type="KEGG" id="ccam:M5D45_20320"/>
<accession>A0AAE9L5S9</accession>
<protein>
    <submittedName>
        <fullName evidence="8">MFS transporter</fullName>
    </submittedName>
</protein>
<dbReference type="PANTHER" id="PTHR42718:SF9">
    <property type="entry name" value="MAJOR FACILITATOR SUPERFAMILY MULTIDRUG TRANSPORTER MFSC"/>
    <property type="match status" value="1"/>
</dbReference>
<feature type="transmembrane region" description="Helical" evidence="6">
    <location>
        <begin position="167"/>
        <end position="189"/>
    </location>
</feature>
<feature type="transmembrane region" description="Helical" evidence="6">
    <location>
        <begin position="201"/>
        <end position="218"/>
    </location>
</feature>
<reference evidence="8" key="1">
    <citation type="journal article" date="2022" name="Microbiol. Resour. Announc.">
        <title>Genome Sequence of Cupriavidus campinensis Strain G5, a Member of a Bacterial Consortium Capable of Polyethylene Degradation.</title>
        <authorList>
            <person name="Schneider B."/>
            <person name="Pfeiffer F."/>
            <person name="Dyall-Smith M."/>
            <person name="Kunte H.J."/>
        </authorList>
    </citation>
    <scope>NUCLEOTIDE SEQUENCE</scope>
    <source>
        <strain evidence="8">G5</strain>
    </source>
</reference>
<dbReference type="Gene3D" id="1.20.1250.20">
    <property type="entry name" value="MFS general substrate transporter like domains"/>
    <property type="match status" value="1"/>
</dbReference>
<dbReference type="Pfam" id="PF07690">
    <property type="entry name" value="MFS_1"/>
    <property type="match status" value="1"/>
</dbReference>
<reference evidence="8" key="2">
    <citation type="submission" date="2022-05" db="EMBL/GenBank/DDBJ databases">
        <authorList>
            <person name="Kunte H.-J."/>
        </authorList>
    </citation>
    <scope>NUCLEOTIDE SEQUENCE</scope>
    <source>
        <strain evidence="8">G5</strain>
    </source>
</reference>
<dbReference type="RefSeq" id="WP_250025819.1">
    <property type="nucleotide sequence ID" value="NZ_CP097331.1"/>
</dbReference>
<evidence type="ECO:0000256" key="2">
    <source>
        <dbReference type="ARBA" id="ARBA00022448"/>
    </source>
</evidence>
<feature type="transmembrane region" description="Helical" evidence="6">
    <location>
        <begin position="50"/>
        <end position="67"/>
    </location>
</feature>
<dbReference type="InterPro" id="IPR011701">
    <property type="entry name" value="MFS"/>
</dbReference>
<evidence type="ECO:0000259" key="7">
    <source>
        <dbReference type="PROSITE" id="PS50850"/>
    </source>
</evidence>
<keyword evidence="5 6" id="KW-0472">Membrane</keyword>
<dbReference type="GO" id="GO:0016020">
    <property type="term" value="C:membrane"/>
    <property type="evidence" value="ECO:0007669"/>
    <property type="project" value="UniProtKB-SubCell"/>
</dbReference>
<evidence type="ECO:0000313" key="9">
    <source>
        <dbReference type="Proteomes" id="UP001056132"/>
    </source>
</evidence>
<feature type="transmembrane region" description="Helical" evidence="6">
    <location>
        <begin position="104"/>
        <end position="128"/>
    </location>
</feature>
<proteinExistence type="predicted"/>
<dbReference type="InterPro" id="IPR020846">
    <property type="entry name" value="MFS_dom"/>
</dbReference>
<evidence type="ECO:0000256" key="5">
    <source>
        <dbReference type="ARBA" id="ARBA00023136"/>
    </source>
</evidence>
<feature type="transmembrane region" description="Helical" evidence="6">
    <location>
        <begin position="140"/>
        <end position="161"/>
    </location>
</feature>
<keyword evidence="4 6" id="KW-1133">Transmembrane helix</keyword>
<evidence type="ECO:0000313" key="8">
    <source>
        <dbReference type="EMBL" id="URF07545.1"/>
    </source>
</evidence>
<dbReference type="Proteomes" id="UP001056132">
    <property type="component" value="Chromosome 2"/>
</dbReference>
<evidence type="ECO:0000256" key="4">
    <source>
        <dbReference type="ARBA" id="ARBA00022989"/>
    </source>
</evidence>
<dbReference type="AlphaFoldDB" id="A0AAE9L5S9"/>
<keyword evidence="2" id="KW-0813">Transport</keyword>
<feature type="transmembrane region" description="Helical" evidence="6">
    <location>
        <begin position="269"/>
        <end position="293"/>
    </location>
</feature>
<comment type="subcellular location">
    <subcellularLocation>
        <location evidence="1">Membrane</location>
        <topology evidence="1">Multi-pass membrane protein</topology>
    </subcellularLocation>
</comment>
<keyword evidence="3 6" id="KW-0812">Transmembrane</keyword>
<gene>
    <name evidence="8" type="ORF">M5D45_20320</name>
</gene>
<dbReference type="GO" id="GO:0022857">
    <property type="term" value="F:transmembrane transporter activity"/>
    <property type="evidence" value="ECO:0007669"/>
    <property type="project" value="InterPro"/>
</dbReference>
<dbReference type="InterPro" id="IPR036259">
    <property type="entry name" value="MFS_trans_sf"/>
</dbReference>
<organism evidence="8 9">
    <name type="scientific">Cupriavidus campinensis</name>
    <dbReference type="NCBI Taxonomy" id="151783"/>
    <lineage>
        <taxon>Bacteria</taxon>
        <taxon>Pseudomonadati</taxon>
        <taxon>Pseudomonadota</taxon>
        <taxon>Betaproteobacteria</taxon>
        <taxon>Burkholderiales</taxon>
        <taxon>Burkholderiaceae</taxon>
        <taxon>Cupriavidus</taxon>
    </lineage>
</organism>
<name>A0AAE9L5S9_9BURK</name>
<dbReference type="PANTHER" id="PTHR42718">
    <property type="entry name" value="MAJOR FACILITATOR SUPERFAMILY MULTIDRUG TRANSPORTER MFSC"/>
    <property type="match status" value="1"/>
</dbReference>
<dbReference type="PROSITE" id="PS50850">
    <property type="entry name" value="MFS"/>
    <property type="match status" value="1"/>
</dbReference>
<sequence>MTSAMTAAPPRRLLLTIAALTTIDFLQNGMVAFAAAPIMGEIGASPDQYSTLAAAYASVAVVVIALQRWIVERAGWRRYLQGSLGAAALGALLCAHADSYETFLVARMVMALGCAGMVTSSRLTVNLIPPGPARFFGIKALASGVCCGMALAPWLASAIVSADRWPLIFWLVAGCALALLPATSVLPEATAPPAQRSDAHPVRLAALAVGSFLVLYVLQRSYYDFYADRLWLVIGAVAGGAALLGFIWAESRSDRPLLKLRNLVEPRYLSGLALFTFCYVTLGANGYLLPIALQRSLGHAWSTAGQFYAMGLSAGVLTWLTVSRLLPRWPSPRKYFVTGFLSLAVSAWMMSRMPPAPDLWGDVLPALALYGVFIMILMPVTAMQTFSGVAHDESVFSNAQQTKNMLGQIGQALGVTIATVGQQWLTTWHYSTLHDTIYPGSPQFQDAHARFTAAIAASSDPARAAELATAQIAQVLAQQSALLANLDHFRALAVVAVLAIVVSLTQKVIR</sequence>
<evidence type="ECO:0000256" key="6">
    <source>
        <dbReference type="SAM" id="Phobius"/>
    </source>
</evidence>
<feature type="transmembrane region" description="Helical" evidence="6">
    <location>
        <begin position="363"/>
        <end position="382"/>
    </location>
</feature>